<feature type="chain" id="PRO_5018333791" evidence="2">
    <location>
        <begin position="25"/>
        <end position="105"/>
    </location>
</feature>
<feature type="compositionally biased region" description="Polar residues" evidence="1">
    <location>
        <begin position="58"/>
        <end position="73"/>
    </location>
</feature>
<feature type="compositionally biased region" description="Basic and acidic residues" evidence="1">
    <location>
        <begin position="76"/>
        <end position="85"/>
    </location>
</feature>
<evidence type="ECO:0000256" key="2">
    <source>
        <dbReference type="SAM" id="SignalP"/>
    </source>
</evidence>
<feature type="region of interest" description="Disordered" evidence="1">
    <location>
        <begin position="24"/>
        <end position="105"/>
    </location>
</feature>
<reference evidence="3 4" key="1">
    <citation type="submission" date="2018-11" db="EMBL/GenBank/DDBJ databases">
        <title>Rufibacter latericius sp. nov., isolated from water in Baiyang Lake.</title>
        <authorList>
            <person name="Yang Y."/>
        </authorList>
    </citation>
    <scope>NUCLEOTIDE SEQUENCE [LARGE SCALE GENOMIC DNA]</scope>
    <source>
        <strain evidence="3 4">R-22-1c-1</strain>
    </source>
</reference>
<name>A0A3M9MLS6_9BACT</name>
<feature type="compositionally biased region" description="Basic and acidic residues" evidence="1">
    <location>
        <begin position="96"/>
        <end position="105"/>
    </location>
</feature>
<dbReference type="PROSITE" id="PS51257">
    <property type="entry name" value="PROKAR_LIPOPROTEIN"/>
    <property type="match status" value="1"/>
</dbReference>
<evidence type="ECO:0000313" key="4">
    <source>
        <dbReference type="Proteomes" id="UP000272117"/>
    </source>
</evidence>
<protein>
    <submittedName>
        <fullName evidence="3">Uncharacterized protein</fullName>
    </submittedName>
</protein>
<dbReference type="Proteomes" id="UP000272117">
    <property type="component" value="Unassembled WGS sequence"/>
</dbReference>
<accession>A0A3M9MLS6</accession>
<sequence>MSIKRISGSLLLGAALLLGTTACSTGTSEGQVNVEESDFKDKSPTERNPEGLSDETQDPVNTNATDSTNQAIYDQQEDKLRERNSDVSNQGVGGAAERKKDRDNN</sequence>
<feature type="compositionally biased region" description="Basic and acidic residues" evidence="1">
    <location>
        <begin position="37"/>
        <end position="49"/>
    </location>
</feature>
<feature type="signal peptide" evidence="2">
    <location>
        <begin position="1"/>
        <end position="24"/>
    </location>
</feature>
<dbReference type="EMBL" id="RJJD01000008">
    <property type="protein sequence ID" value="RNI26145.1"/>
    <property type="molecule type" value="Genomic_DNA"/>
</dbReference>
<gene>
    <name evidence="3" type="ORF">EFB08_15115</name>
</gene>
<proteinExistence type="predicted"/>
<evidence type="ECO:0000313" key="3">
    <source>
        <dbReference type="EMBL" id="RNI26145.1"/>
    </source>
</evidence>
<evidence type="ECO:0000256" key="1">
    <source>
        <dbReference type="SAM" id="MobiDB-lite"/>
    </source>
</evidence>
<organism evidence="3 4">
    <name type="scientific">Rufibacter latericius</name>
    <dbReference type="NCBI Taxonomy" id="2487040"/>
    <lineage>
        <taxon>Bacteria</taxon>
        <taxon>Pseudomonadati</taxon>
        <taxon>Bacteroidota</taxon>
        <taxon>Cytophagia</taxon>
        <taxon>Cytophagales</taxon>
        <taxon>Hymenobacteraceae</taxon>
        <taxon>Rufibacter</taxon>
    </lineage>
</organism>
<keyword evidence="2" id="KW-0732">Signal</keyword>
<keyword evidence="4" id="KW-1185">Reference proteome</keyword>
<dbReference type="AlphaFoldDB" id="A0A3M9MLS6"/>
<comment type="caution">
    <text evidence="3">The sequence shown here is derived from an EMBL/GenBank/DDBJ whole genome shotgun (WGS) entry which is preliminary data.</text>
</comment>